<evidence type="ECO:0000313" key="5">
    <source>
        <dbReference type="Proteomes" id="UP000692954"/>
    </source>
</evidence>
<evidence type="ECO:0000256" key="1">
    <source>
        <dbReference type="PROSITE-ProRule" id="PRU00339"/>
    </source>
</evidence>
<evidence type="ECO:0000256" key="2">
    <source>
        <dbReference type="SAM" id="Coils"/>
    </source>
</evidence>
<feature type="repeat" description="TPR" evidence="1">
    <location>
        <begin position="229"/>
        <end position="262"/>
    </location>
</feature>
<dbReference type="SMART" id="SM00028">
    <property type="entry name" value="TPR"/>
    <property type="match status" value="2"/>
</dbReference>
<dbReference type="AlphaFoldDB" id="A0A8S1RAT5"/>
<proteinExistence type="predicted"/>
<accession>A0A8S1RAT5</accession>
<evidence type="ECO:0000256" key="3">
    <source>
        <dbReference type="SAM" id="MobiDB-lite"/>
    </source>
</evidence>
<keyword evidence="5" id="KW-1185">Reference proteome</keyword>
<dbReference type="EMBL" id="CAJJDN010000151">
    <property type="protein sequence ID" value="CAD8124444.1"/>
    <property type="molecule type" value="Genomic_DNA"/>
</dbReference>
<organism evidence="4 5">
    <name type="scientific">Paramecium sonneborni</name>
    <dbReference type="NCBI Taxonomy" id="65129"/>
    <lineage>
        <taxon>Eukaryota</taxon>
        <taxon>Sar</taxon>
        <taxon>Alveolata</taxon>
        <taxon>Ciliophora</taxon>
        <taxon>Intramacronucleata</taxon>
        <taxon>Oligohymenophorea</taxon>
        <taxon>Peniculida</taxon>
        <taxon>Parameciidae</taxon>
        <taxon>Paramecium</taxon>
    </lineage>
</organism>
<dbReference type="InterPro" id="IPR019734">
    <property type="entry name" value="TPR_rpt"/>
</dbReference>
<reference evidence="4" key="1">
    <citation type="submission" date="2021-01" db="EMBL/GenBank/DDBJ databases">
        <authorList>
            <consortium name="Genoscope - CEA"/>
            <person name="William W."/>
        </authorList>
    </citation>
    <scope>NUCLEOTIDE SEQUENCE</scope>
</reference>
<feature type="compositionally biased region" description="Low complexity" evidence="3">
    <location>
        <begin position="411"/>
        <end position="441"/>
    </location>
</feature>
<evidence type="ECO:0008006" key="6">
    <source>
        <dbReference type="Google" id="ProtNLM"/>
    </source>
</evidence>
<dbReference type="PROSITE" id="PS50005">
    <property type="entry name" value="TPR"/>
    <property type="match status" value="1"/>
</dbReference>
<gene>
    <name evidence="4" type="ORF">PSON_ATCC_30995.1.T1510045</name>
</gene>
<feature type="coiled-coil region" evidence="2">
    <location>
        <begin position="297"/>
        <end position="324"/>
    </location>
</feature>
<sequence>MRTSQLICELHNEPIDVYCKNADCTSKIKICCNSCSQKLHQHQTTRINELKKDVELSMLQLKERSQKFQQFVKRIEQKITCIQKLIESEISYYQDIIENFDIKSKSILITAIKKMENQKKNELTEKINQFIKSQTDNSNNQQQKNTPDVDHLVLQYKFFLIDDNDQKQALDILNRILEIDKENFIYQREKDRLTRAIVEYSSADENFFSGHYQQAIEGYDKLLEKINDSRVHYQKGIALFYLQNYQEALKSIDNAIKCDTENIQYQITKSQLLYANNDLESLRIQSKNLKDLFETVNHNIEGQILLLQKENEKAQAEFEKAIQLNYFSFESHFFKALAISRSINSAENEIVKPQQIIQNNIDKQMIDQRNFNKFYTMYLKDHKQANNQMQLNPEQLKQFEQLLKAQKIKKQNQPNQPNQQNQLNQLNQQNQPNQTNQTNQPTKKIKITSQNEYEQPNKPEQ</sequence>
<evidence type="ECO:0000313" key="4">
    <source>
        <dbReference type="EMBL" id="CAD8124444.1"/>
    </source>
</evidence>
<protein>
    <recommendedName>
        <fullName evidence="6">Tetratricopeptide repeat protein</fullName>
    </recommendedName>
</protein>
<keyword evidence="2" id="KW-0175">Coiled coil</keyword>
<feature type="region of interest" description="Disordered" evidence="3">
    <location>
        <begin position="408"/>
        <end position="461"/>
    </location>
</feature>
<dbReference type="Proteomes" id="UP000692954">
    <property type="component" value="Unassembled WGS sequence"/>
</dbReference>
<comment type="caution">
    <text evidence="4">The sequence shown here is derived from an EMBL/GenBank/DDBJ whole genome shotgun (WGS) entry which is preliminary data.</text>
</comment>
<keyword evidence="1" id="KW-0802">TPR repeat</keyword>
<name>A0A8S1RAT5_9CILI</name>
<dbReference type="OrthoDB" id="423589at2759"/>